<comment type="catalytic activity">
    <reaction evidence="1">
        <text>Endonucleolytic cleavage of RNA, removing extra 3' nucleotides from tRNA precursor, generating 3' termini of tRNAs. A 3'-hydroxy group is left at the tRNA terminus and a 5'-phosphoryl group is left at the trailer molecule.</text>
        <dbReference type="EC" id="3.1.26.11"/>
    </reaction>
</comment>
<keyword evidence="7" id="KW-0479">Metal-binding</keyword>
<dbReference type="PANTHER" id="PTHR12553:SF49">
    <property type="entry name" value="ZINC PHOSPHODIESTERASE ELAC PROTEIN 2"/>
    <property type="match status" value="1"/>
</dbReference>
<dbReference type="OrthoDB" id="5834032at2759"/>
<keyword evidence="12" id="KW-1185">Reference proteome</keyword>
<reference evidence="11 12" key="1">
    <citation type="submission" date="2015-09" db="EMBL/GenBank/DDBJ databases">
        <title>Draft genome of the parasitic nematode Teladorsagia circumcincta isolate WARC Sus (inbred).</title>
        <authorList>
            <person name="Mitreva M."/>
        </authorList>
    </citation>
    <scope>NUCLEOTIDE SEQUENCE [LARGE SCALE GENOMIC DNA]</scope>
    <source>
        <strain evidence="11 12">S</strain>
    </source>
</reference>
<dbReference type="GO" id="GO:1990180">
    <property type="term" value="P:mitochondrial tRNA 3'-end processing"/>
    <property type="evidence" value="ECO:0007669"/>
    <property type="project" value="TreeGrafter"/>
</dbReference>
<dbReference type="InterPro" id="IPR047151">
    <property type="entry name" value="RNZ2-like"/>
</dbReference>
<dbReference type="PANTHER" id="PTHR12553">
    <property type="entry name" value="ZINC PHOSPHODIESTERASE ELAC PROTEIN 2"/>
    <property type="match status" value="1"/>
</dbReference>
<evidence type="ECO:0000256" key="6">
    <source>
        <dbReference type="ARBA" id="ARBA00022722"/>
    </source>
</evidence>
<evidence type="ECO:0000256" key="4">
    <source>
        <dbReference type="ARBA" id="ARBA00012477"/>
    </source>
</evidence>
<dbReference type="GO" id="GO:0046872">
    <property type="term" value="F:metal ion binding"/>
    <property type="evidence" value="ECO:0007669"/>
    <property type="project" value="UniProtKB-KW"/>
</dbReference>
<dbReference type="SUPFAM" id="SSF56281">
    <property type="entry name" value="Metallo-hydrolase/oxidoreductase"/>
    <property type="match status" value="1"/>
</dbReference>
<sequence length="159" mass="18338">MNGLYTVIERRKEAIERAGCQYTPLVLVCNRNVLKPLKTYSMCFSDLESLVEIVDISRHPITPPASPGPPTKRRRLPSPVLSACRNIVEQMPRPLFDENSWNIQEIKAVQADALRKKHSTMGQAVEIGRKMRARNVILTHFSARYPKVCVYFFRMRFSF</sequence>
<accession>A0A2G9TKA7</accession>
<name>A0A2G9TKA7_TELCI</name>
<keyword evidence="5" id="KW-0819">tRNA processing</keyword>
<evidence type="ECO:0000256" key="3">
    <source>
        <dbReference type="ARBA" id="ARBA00007823"/>
    </source>
</evidence>
<protein>
    <recommendedName>
        <fullName evidence="4">ribonuclease Z</fullName>
        <ecNumber evidence="4">3.1.26.11</ecNumber>
    </recommendedName>
</protein>
<keyword evidence="8" id="KW-0255">Endonuclease</keyword>
<dbReference type="AlphaFoldDB" id="A0A2G9TKA7"/>
<dbReference type="Proteomes" id="UP000230423">
    <property type="component" value="Unassembled WGS sequence"/>
</dbReference>
<comment type="similarity">
    <text evidence="3">Belongs to the RNase Z family.</text>
</comment>
<dbReference type="GO" id="GO:0042781">
    <property type="term" value="F:3'-tRNA processing endoribonuclease activity"/>
    <property type="evidence" value="ECO:0007669"/>
    <property type="project" value="UniProtKB-EC"/>
</dbReference>
<organism evidence="11 12">
    <name type="scientific">Teladorsagia circumcincta</name>
    <name type="common">Brown stomach worm</name>
    <name type="synonym">Ostertagia circumcincta</name>
    <dbReference type="NCBI Taxonomy" id="45464"/>
    <lineage>
        <taxon>Eukaryota</taxon>
        <taxon>Metazoa</taxon>
        <taxon>Ecdysozoa</taxon>
        <taxon>Nematoda</taxon>
        <taxon>Chromadorea</taxon>
        <taxon>Rhabditida</taxon>
        <taxon>Rhabditina</taxon>
        <taxon>Rhabditomorpha</taxon>
        <taxon>Strongyloidea</taxon>
        <taxon>Trichostrongylidae</taxon>
        <taxon>Teladorsagia</taxon>
    </lineage>
</organism>
<evidence type="ECO:0000313" key="11">
    <source>
        <dbReference type="EMBL" id="PIO58401.1"/>
    </source>
</evidence>
<keyword evidence="10" id="KW-0862">Zinc</keyword>
<dbReference type="InterPro" id="IPR036866">
    <property type="entry name" value="RibonucZ/Hydroxyglut_hydro"/>
</dbReference>
<dbReference type="Gene3D" id="3.60.15.10">
    <property type="entry name" value="Ribonuclease Z/Hydroxyacylglutathione hydrolase-like"/>
    <property type="match status" value="1"/>
</dbReference>
<evidence type="ECO:0000256" key="1">
    <source>
        <dbReference type="ARBA" id="ARBA00000402"/>
    </source>
</evidence>
<keyword evidence="9" id="KW-0378">Hydrolase</keyword>
<proteinExistence type="inferred from homology"/>
<evidence type="ECO:0000256" key="10">
    <source>
        <dbReference type="ARBA" id="ARBA00022833"/>
    </source>
</evidence>
<dbReference type="GO" id="GO:0005739">
    <property type="term" value="C:mitochondrion"/>
    <property type="evidence" value="ECO:0007669"/>
    <property type="project" value="TreeGrafter"/>
</dbReference>
<dbReference type="EC" id="3.1.26.11" evidence="4"/>
<gene>
    <name evidence="11" type="ORF">TELCIR_20165</name>
</gene>
<keyword evidence="6" id="KW-0540">Nuclease</keyword>
<evidence type="ECO:0000256" key="8">
    <source>
        <dbReference type="ARBA" id="ARBA00022759"/>
    </source>
</evidence>
<evidence type="ECO:0000256" key="9">
    <source>
        <dbReference type="ARBA" id="ARBA00022801"/>
    </source>
</evidence>
<evidence type="ECO:0000256" key="7">
    <source>
        <dbReference type="ARBA" id="ARBA00022723"/>
    </source>
</evidence>
<evidence type="ECO:0000313" key="12">
    <source>
        <dbReference type="Proteomes" id="UP000230423"/>
    </source>
</evidence>
<dbReference type="EMBL" id="KZ361288">
    <property type="protein sequence ID" value="PIO58401.1"/>
    <property type="molecule type" value="Genomic_DNA"/>
</dbReference>
<comment type="cofactor">
    <cofactor evidence="2">
        <name>Zn(2+)</name>
        <dbReference type="ChEBI" id="CHEBI:29105"/>
    </cofactor>
</comment>
<evidence type="ECO:0000256" key="5">
    <source>
        <dbReference type="ARBA" id="ARBA00022694"/>
    </source>
</evidence>
<evidence type="ECO:0000256" key="2">
    <source>
        <dbReference type="ARBA" id="ARBA00001947"/>
    </source>
</evidence>